<dbReference type="InterPro" id="IPR003029">
    <property type="entry name" value="S1_domain"/>
</dbReference>
<feature type="domain" description="S1 motif" evidence="1">
    <location>
        <begin position="94"/>
        <end position="166"/>
    </location>
</feature>
<dbReference type="EMBL" id="CAJVPV010062950">
    <property type="protein sequence ID" value="CAG8792421.1"/>
    <property type="molecule type" value="Genomic_DNA"/>
</dbReference>
<feature type="non-terminal residue" evidence="2">
    <location>
        <position position="167"/>
    </location>
</feature>
<evidence type="ECO:0000313" key="2">
    <source>
        <dbReference type="EMBL" id="CAG8792421.1"/>
    </source>
</evidence>
<dbReference type="GO" id="GO:0003676">
    <property type="term" value="F:nucleic acid binding"/>
    <property type="evidence" value="ECO:0007669"/>
    <property type="project" value="InterPro"/>
</dbReference>
<dbReference type="GO" id="GO:0031491">
    <property type="term" value="F:nucleosome binding"/>
    <property type="evidence" value="ECO:0007669"/>
    <property type="project" value="TreeGrafter"/>
</dbReference>
<dbReference type="Pfam" id="PF21710">
    <property type="entry name" value="Spt6_S1"/>
    <property type="match status" value="1"/>
</dbReference>
<dbReference type="SUPFAM" id="SSF50249">
    <property type="entry name" value="Nucleic acid-binding proteins"/>
    <property type="match status" value="1"/>
</dbReference>
<keyword evidence="3" id="KW-1185">Reference proteome</keyword>
<dbReference type="AlphaFoldDB" id="A0A9N9JUH9"/>
<sequence>DDEAEEELYHTNNRRVDILKRLAAEPEKLNDLILDDYAKSLSKYYESPTKLILHNIKTELMKPYADPRRIFEIPTAEQLFEMETGETDETLFAGLIVAAEITRVEERALKCRLTEHQLDGTITIGNLVDYRITSQDIQSKYAVGQLLKAKIINIDKKKFTVALSTRP</sequence>
<proteinExistence type="predicted"/>
<dbReference type="InterPro" id="IPR042066">
    <property type="entry name" value="Spt6_death-like"/>
</dbReference>
<dbReference type="GO" id="GO:0140673">
    <property type="term" value="P:transcription elongation-coupled chromatin remodeling"/>
    <property type="evidence" value="ECO:0007669"/>
    <property type="project" value="InterPro"/>
</dbReference>
<evidence type="ECO:0000259" key="1">
    <source>
        <dbReference type="PROSITE" id="PS50126"/>
    </source>
</evidence>
<dbReference type="Gene3D" id="2.40.50.140">
    <property type="entry name" value="Nucleic acid-binding proteins"/>
    <property type="match status" value="1"/>
</dbReference>
<dbReference type="Gene3D" id="1.10.10.2740">
    <property type="entry name" value="Spt6, Death-like domain"/>
    <property type="match status" value="1"/>
</dbReference>
<dbReference type="PROSITE" id="PS50126">
    <property type="entry name" value="S1"/>
    <property type="match status" value="1"/>
</dbReference>
<gene>
    <name evidence="2" type="ORF">AMORRO_LOCUS18263</name>
</gene>
<dbReference type="GO" id="GO:0042393">
    <property type="term" value="F:histone binding"/>
    <property type="evidence" value="ECO:0007669"/>
    <property type="project" value="TreeGrafter"/>
</dbReference>
<dbReference type="GO" id="GO:0008023">
    <property type="term" value="C:transcription elongation factor complex"/>
    <property type="evidence" value="ECO:0007669"/>
    <property type="project" value="TreeGrafter"/>
</dbReference>
<protein>
    <submittedName>
        <fullName evidence="2">16118_t:CDS:1</fullName>
    </submittedName>
</protein>
<dbReference type="PANTHER" id="PTHR10145:SF6">
    <property type="entry name" value="TRANSCRIPTION ELONGATION FACTOR SPT6"/>
    <property type="match status" value="1"/>
</dbReference>
<dbReference type="InterPro" id="IPR017072">
    <property type="entry name" value="TF_Spt6"/>
</dbReference>
<evidence type="ECO:0000313" key="3">
    <source>
        <dbReference type="Proteomes" id="UP000789342"/>
    </source>
</evidence>
<dbReference type="InterPro" id="IPR012340">
    <property type="entry name" value="NA-bd_OB-fold"/>
</dbReference>
<dbReference type="GO" id="GO:0034728">
    <property type="term" value="P:nucleosome organization"/>
    <property type="evidence" value="ECO:0007669"/>
    <property type="project" value="TreeGrafter"/>
</dbReference>
<organism evidence="2 3">
    <name type="scientific">Acaulospora morrowiae</name>
    <dbReference type="NCBI Taxonomy" id="94023"/>
    <lineage>
        <taxon>Eukaryota</taxon>
        <taxon>Fungi</taxon>
        <taxon>Fungi incertae sedis</taxon>
        <taxon>Mucoromycota</taxon>
        <taxon>Glomeromycotina</taxon>
        <taxon>Glomeromycetes</taxon>
        <taxon>Diversisporales</taxon>
        <taxon>Acaulosporaceae</taxon>
        <taxon>Acaulospora</taxon>
    </lineage>
</organism>
<accession>A0A9N9JUH9</accession>
<dbReference type="SMART" id="SM00316">
    <property type="entry name" value="S1"/>
    <property type="match status" value="1"/>
</dbReference>
<dbReference type="PANTHER" id="PTHR10145">
    <property type="entry name" value="TRANSCRIPTION ELONGATION FACTOR SPT6"/>
    <property type="match status" value="1"/>
</dbReference>
<dbReference type="InterPro" id="IPR049540">
    <property type="entry name" value="Spt6-like_S1"/>
</dbReference>
<feature type="non-terminal residue" evidence="2">
    <location>
        <position position="1"/>
    </location>
</feature>
<reference evidence="2" key="1">
    <citation type="submission" date="2021-06" db="EMBL/GenBank/DDBJ databases">
        <authorList>
            <person name="Kallberg Y."/>
            <person name="Tangrot J."/>
            <person name="Rosling A."/>
        </authorList>
    </citation>
    <scope>NUCLEOTIDE SEQUENCE</scope>
    <source>
        <strain evidence="2">CL551</strain>
    </source>
</reference>
<comment type="caution">
    <text evidence="2">The sequence shown here is derived from an EMBL/GenBank/DDBJ whole genome shotgun (WGS) entry which is preliminary data.</text>
</comment>
<dbReference type="Proteomes" id="UP000789342">
    <property type="component" value="Unassembled WGS sequence"/>
</dbReference>
<dbReference type="OrthoDB" id="995477at2759"/>
<name>A0A9N9JUH9_9GLOM</name>